<keyword evidence="2 3" id="KW-0812">Transmembrane</keyword>
<evidence type="ECO:0000256" key="2">
    <source>
        <dbReference type="SAM" id="Phobius"/>
    </source>
</evidence>
<evidence type="ECO:0000256" key="1">
    <source>
        <dbReference type="SAM" id="MobiDB-lite"/>
    </source>
</evidence>
<feature type="compositionally biased region" description="Polar residues" evidence="1">
    <location>
        <begin position="639"/>
        <end position="652"/>
    </location>
</feature>
<feature type="compositionally biased region" description="Polar residues" evidence="1">
    <location>
        <begin position="118"/>
        <end position="129"/>
    </location>
</feature>
<dbReference type="InParanoid" id="I7LU86"/>
<dbReference type="OMA" id="QDINIMT"/>
<proteinExistence type="predicted"/>
<keyword evidence="2" id="KW-0472">Membrane</keyword>
<feature type="region of interest" description="Disordered" evidence="1">
    <location>
        <begin position="116"/>
        <end position="152"/>
    </location>
</feature>
<name>I7LU86_TETTS</name>
<dbReference type="OrthoDB" id="289147at2759"/>
<dbReference type="Proteomes" id="UP000009168">
    <property type="component" value="Unassembled WGS sequence"/>
</dbReference>
<gene>
    <name evidence="3" type="ORF">TTHERM_00141130</name>
</gene>
<evidence type="ECO:0000313" key="3">
    <source>
        <dbReference type="EMBL" id="EAR90805.2"/>
    </source>
</evidence>
<dbReference type="EMBL" id="GG662793">
    <property type="protein sequence ID" value="EAR90805.2"/>
    <property type="molecule type" value="Genomic_DNA"/>
</dbReference>
<dbReference type="GeneID" id="7827479"/>
<dbReference type="RefSeq" id="XP_001011050.2">
    <property type="nucleotide sequence ID" value="XM_001011050.3"/>
</dbReference>
<feature type="transmembrane region" description="Helical" evidence="2">
    <location>
        <begin position="392"/>
        <end position="408"/>
    </location>
</feature>
<feature type="transmembrane region" description="Helical" evidence="2">
    <location>
        <begin position="328"/>
        <end position="345"/>
    </location>
</feature>
<organism evidence="3 4">
    <name type="scientific">Tetrahymena thermophila (strain SB210)</name>
    <dbReference type="NCBI Taxonomy" id="312017"/>
    <lineage>
        <taxon>Eukaryota</taxon>
        <taxon>Sar</taxon>
        <taxon>Alveolata</taxon>
        <taxon>Ciliophora</taxon>
        <taxon>Intramacronucleata</taxon>
        <taxon>Oligohymenophorea</taxon>
        <taxon>Hymenostomatida</taxon>
        <taxon>Tetrahymenina</taxon>
        <taxon>Tetrahymenidae</taxon>
        <taxon>Tetrahymena</taxon>
    </lineage>
</organism>
<feature type="compositionally biased region" description="Polar residues" evidence="1">
    <location>
        <begin position="665"/>
        <end position="689"/>
    </location>
</feature>
<keyword evidence="2" id="KW-1133">Transmembrane helix</keyword>
<feature type="compositionally biased region" description="Polar residues" evidence="1">
    <location>
        <begin position="570"/>
        <end position="583"/>
    </location>
</feature>
<feature type="region of interest" description="Disordered" evidence="1">
    <location>
        <begin position="553"/>
        <end position="583"/>
    </location>
</feature>
<dbReference type="KEGG" id="tet:TTHERM_00141130"/>
<accession>I7LU86</accession>
<dbReference type="eggNOG" id="ENOG502SNIK">
    <property type="taxonomic scope" value="Eukaryota"/>
</dbReference>
<sequence>MELEKALFRIHERLLSQDHIQQMVKIVKITFTVLGLIMISVFFYANSVHRNVEGCVGKAYNGFRDKYLEGGYLANDTVIFINICNYDKTLQPEPMSLYNYTFYDSQVQGDRENAAVDENNQNPNKNATDQNSGNSNINNKQNNNTQNNNMTDKADLSEQLPSYIFSKRKQLKSHCTEQPKLQVEQSAISQTLYYPKELRAVRNITTAVMYIEPTCYASNSFSEKVVYYILGVEPIVINEIITNFKYQDIHIKNILTDESWSWTVAQIISYSQDYALNYFYSFIRINLGLFYTSAVSSLYIKISIICSPIFILLIMYCVKCLGSQDINIMTLIQTFPYIGLYLHALRGQKSDELVKSFMKMMLVIYFVYLSALFIGSLILFHKSIPKGLDENFLALLAVLELLIMLFVRTRSSLKWFPRVSILLMSTFLFYTQNTIYGYYSSLLNTIIFFILAFFCYILEEFEIPAVSWNESYHYTPSTHRPRVLYFPIFNLGWYYDLPQLWTMFYPMYGREHFTQAQLSLVDSNYILLNQTLDNAERGNNNDLGMLMDLQQNANNNQNNNANQNDQAGNVENQNQANNQDGQPVQDIEMQNNNLSNQRQQANNQGNQALQNNSEEFFSEDNPNRSREQHLLAREERASDNIQSNSINPSSGFYQGRGIMIGGGQTASSRQNEGSQQRNQNNPSEYQKLE</sequence>
<keyword evidence="4" id="KW-1185">Reference proteome</keyword>
<feature type="transmembrane region" description="Helical" evidence="2">
    <location>
        <begin position="26"/>
        <end position="45"/>
    </location>
</feature>
<protein>
    <submittedName>
        <fullName evidence="3">Transmembrane protein, putative</fullName>
    </submittedName>
</protein>
<reference evidence="4" key="1">
    <citation type="journal article" date="2006" name="PLoS Biol.">
        <title>Macronuclear genome sequence of the ciliate Tetrahymena thermophila, a model eukaryote.</title>
        <authorList>
            <person name="Eisen J.A."/>
            <person name="Coyne R.S."/>
            <person name="Wu M."/>
            <person name="Wu D."/>
            <person name="Thiagarajan M."/>
            <person name="Wortman J.R."/>
            <person name="Badger J.H."/>
            <person name="Ren Q."/>
            <person name="Amedeo P."/>
            <person name="Jones K.M."/>
            <person name="Tallon L.J."/>
            <person name="Delcher A.L."/>
            <person name="Salzberg S.L."/>
            <person name="Silva J.C."/>
            <person name="Haas B.J."/>
            <person name="Majoros W.H."/>
            <person name="Farzad M."/>
            <person name="Carlton J.M."/>
            <person name="Smith R.K. Jr."/>
            <person name="Garg J."/>
            <person name="Pearlman R.E."/>
            <person name="Karrer K.M."/>
            <person name="Sun L."/>
            <person name="Manning G."/>
            <person name="Elde N.C."/>
            <person name="Turkewitz A.P."/>
            <person name="Asai D.J."/>
            <person name="Wilkes D.E."/>
            <person name="Wang Y."/>
            <person name="Cai H."/>
            <person name="Collins K."/>
            <person name="Stewart B.A."/>
            <person name="Lee S.R."/>
            <person name="Wilamowska K."/>
            <person name="Weinberg Z."/>
            <person name="Ruzzo W.L."/>
            <person name="Wloga D."/>
            <person name="Gaertig J."/>
            <person name="Frankel J."/>
            <person name="Tsao C.-C."/>
            <person name="Gorovsky M.A."/>
            <person name="Keeling P.J."/>
            <person name="Waller R.F."/>
            <person name="Patron N.J."/>
            <person name="Cherry J.M."/>
            <person name="Stover N.A."/>
            <person name="Krieger C.J."/>
            <person name="del Toro C."/>
            <person name="Ryder H.F."/>
            <person name="Williamson S.C."/>
            <person name="Barbeau R.A."/>
            <person name="Hamilton E.P."/>
            <person name="Orias E."/>
        </authorList>
    </citation>
    <scope>NUCLEOTIDE SEQUENCE [LARGE SCALE GENOMIC DNA]</scope>
    <source>
        <strain evidence="4">SB210</strain>
    </source>
</reference>
<feature type="region of interest" description="Disordered" evidence="1">
    <location>
        <begin position="635"/>
        <end position="689"/>
    </location>
</feature>
<feature type="transmembrane region" description="Helical" evidence="2">
    <location>
        <begin position="438"/>
        <end position="458"/>
    </location>
</feature>
<feature type="compositionally biased region" description="Low complexity" evidence="1">
    <location>
        <begin position="553"/>
        <end position="569"/>
    </location>
</feature>
<dbReference type="HOGENOM" id="CLU_399842_0_0_1"/>
<feature type="transmembrane region" description="Helical" evidence="2">
    <location>
        <begin position="357"/>
        <end position="380"/>
    </location>
</feature>
<dbReference type="AlphaFoldDB" id="I7LU86"/>
<evidence type="ECO:0000313" key="4">
    <source>
        <dbReference type="Proteomes" id="UP000009168"/>
    </source>
</evidence>
<feature type="compositionally biased region" description="Low complexity" evidence="1">
    <location>
        <begin position="130"/>
        <end position="149"/>
    </location>
</feature>
<feature type="transmembrane region" description="Helical" evidence="2">
    <location>
        <begin position="298"/>
        <end position="316"/>
    </location>
</feature>